<dbReference type="EMBL" id="JXTB01000039">
    <property type="protein sequence ID" value="PON72551.1"/>
    <property type="molecule type" value="Genomic_DNA"/>
</dbReference>
<name>A0A2P5DGX7_PARAD</name>
<accession>A0A2P5DGX7</accession>
<dbReference type="Proteomes" id="UP000237105">
    <property type="component" value="Unassembled WGS sequence"/>
</dbReference>
<dbReference type="AlphaFoldDB" id="A0A2P5DGX7"/>
<evidence type="ECO:0000313" key="1">
    <source>
        <dbReference type="EMBL" id="PON72551.1"/>
    </source>
</evidence>
<reference evidence="2" key="1">
    <citation type="submission" date="2016-06" db="EMBL/GenBank/DDBJ databases">
        <title>Parallel loss of symbiosis genes in relatives of nitrogen-fixing non-legume Parasponia.</title>
        <authorList>
            <person name="Van Velzen R."/>
            <person name="Holmer R."/>
            <person name="Bu F."/>
            <person name="Rutten L."/>
            <person name="Van Zeijl A."/>
            <person name="Liu W."/>
            <person name="Santuari L."/>
            <person name="Cao Q."/>
            <person name="Sharma T."/>
            <person name="Shen D."/>
            <person name="Roswanjaya Y."/>
            <person name="Wardhani T."/>
            <person name="Kalhor M.S."/>
            <person name="Jansen J."/>
            <person name="Van den Hoogen J."/>
            <person name="Gungor B."/>
            <person name="Hartog M."/>
            <person name="Hontelez J."/>
            <person name="Verver J."/>
            <person name="Yang W.-C."/>
            <person name="Schijlen E."/>
            <person name="Repin R."/>
            <person name="Schilthuizen M."/>
            <person name="Schranz E."/>
            <person name="Heidstra R."/>
            <person name="Miyata K."/>
            <person name="Fedorova E."/>
            <person name="Kohlen W."/>
            <person name="Bisseling T."/>
            <person name="Smit S."/>
            <person name="Geurts R."/>
        </authorList>
    </citation>
    <scope>NUCLEOTIDE SEQUENCE [LARGE SCALE GENOMIC DNA]</scope>
    <source>
        <strain evidence="2">cv. WU1-14</strain>
    </source>
</reference>
<keyword evidence="2" id="KW-1185">Reference proteome</keyword>
<gene>
    <name evidence="1" type="ORF">PanWU01x14_065860</name>
</gene>
<organism evidence="1 2">
    <name type="scientific">Parasponia andersonii</name>
    <name type="common">Sponia andersonii</name>
    <dbReference type="NCBI Taxonomy" id="3476"/>
    <lineage>
        <taxon>Eukaryota</taxon>
        <taxon>Viridiplantae</taxon>
        <taxon>Streptophyta</taxon>
        <taxon>Embryophyta</taxon>
        <taxon>Tracheophyta</taxon>
        <taxon>Spermatophyta</taxon>
        <taxon>Magnoliopsida</taxon>
        <taxon>eudicotyledons</taxon>
        <taxon>Gunneridae</taxon>
        <taxon>Pentapetalae</taxon>
        <taxon>rosids</taxon>
        <taxon>fabids</taxon>
        <taxon>Rosales</taxon>
        <taxon>Cannabaceae</taxon>
        <taxon>Parasponia</taxon>
    </lineage>
</organism>
<dbReference type="OrthoDB" id="1194039at2759"/>
<proteinExistence type="predicted"/>
<protein>
    <submittedName>
        <fullName evidence="1">Uncharacterized protein</fullName>
    </submittedName>
</protein>
<sequence length="136" mass="15619">MSWMGEAEKLDTAIIRFDGEALSWFQWEDQLRPIQSRTEASQEGTLSEKFMVPQPTGSVRDYRRKFEIPAAPIGDIPEHALEGHFINGLKADVNAGVRLLAVSWTWPNERKISEKRIRRGLICSQMGIFKNKIFKD</sequence>
<comment type="caution">
    <text evidence="1">The sequence shown here is derived from an EMBL/GenBank/DDBJ whole genome shotgun (WGS) entry which is preliminary data.</text>
</comment>
<evidence type="ECO:0000313" key="2">
    <source>
        <dbReference type="Proteomes" id="UP000237105"/>
    </source>
</evidence>
<dbReference type="STRING" id="3476.A0A2P5DGX7"/>